<dbReference type="EMBL" id="ADMD01000006">
    <property type="protein sequence ID" value="EJZ84051.1"/>
    <property type="molecule type" value="Genomic_DNA"/>
</dbReference>
<keyword evidence="3" id="KW-1185">Reference proteome</keyword>
<reference evidence="2 3" key="1">
    <citation type="submission" date="2012-08" db="EMBL/GenBank/DDBJ databases">
        <title>The Genome Sequence of Slackia piriformis YIT 12062.</title>
        <authorList>
            <consortium name="The Broad Institute Genome Sequencing Platform"/>
            <person name="Earl A."/>
            <person name="Ward D."/>
            <person name="Feldgarden M."/>
            <person name="Gevers D."/>
            <person name="Morotomi M."/>
            <person name="Walker B."/>
            <person name="Young S.K."/>
            <person name="Zeng Q."/>
            <person name="Gargeya S."/>
            <person name="Fitzgerald M."/>
            <person name="Haas B."/>
            <person name="Abouelleil A."/>
            <person name="Alvarado L."/>
            <person name="Arachchi H.M."/>
            <person name="Berlin A.M."/>
            <person name="Chapman S.B."/>
            <person name="Goldberg J."/>
            <person name="Griggs A."/>
            <person name="Gujja S."/>
            <person name="Hansen M."/>
            <person name="Howarth C."/>
            <person name="Imamovic A."/>
            <person name="Larimer J."/>
            <person name="McCowen C."/>
            <person name="Montmayeur A."/>
            <person name="Murphy C."/>
            <person name="Neiman D."/>
            <person name="Pearson M."/>
            <person name="Priest M."/>
            <person name="Roberts A."/>
            <person name="Saif S."/>
            <person name="Shea T."/>
            <person name="Sisk P."/>
            <person name="Sykes S."/>
            <person name="Wortman J."/>
            <person name="Nusbaum C."/>
            <person name="Birren B."/>
        </authorList>
    </citation>
    <scope>NUCLEOTIDE SEQUENCE [LARGE SCALE GENOMIC DNA]</scope>
    <source>
        <strain evidence="2 3">YIT 12062</strain>
    </source>
</reference>
<feature type="compositionally biased region" description="Low complexity" evidence="1">
    <location>
        <begin position="11"/>
        <end position="20"/>
    </location>
</feature>
<dbReference type="InterPro" id="IPR024499">
    <property type="entry name" value="Mbeg1-like"/>
</dbReference>
<proteinExistence type="predicted"/>
<dbReference type="PATRIC" id="fig|742818.3.peg.810"/>
<comment type="caution">
    <text evidence="2">The sequence shown here is derived from an EMBL/GenBank/DDBJ whole genome shotgun (WGS) entry which is preliminary data.</text>
</comment>
<evidence type="ECO:0000256" key="1">
    <source>
        <dbReference type="SAM" id="MobiDB-lite"/>
    </source>
</evidence>
<dbReference type="HOGENOM" id="CLU_043142_2_0_11"/>
<protein>
    <recommendedName>
        <fullName evidence="4">DUF2974 domain-containing protein</fullName>
    </recommendedName>
</protein>
<organism evidence="2 3">
    <name type="scientific">Slackia piriformis YIT 12062</name>
    <dbReference type="NCBI Taxonomy" id="742818"/>
    <lineage>
        <taxon>Bacteria</taxon>
        <taxon>Bacillati</taxon>
        <taxon>Actinomycetota</taxon>
        <taxon>Coriobacteriia</taxon>
        <taxon>Eggerthellales</taxon>
        <taxon>Eggerthellaceae</taxon>
        <taxon>Slackia</taxon>
    </lineage>
</organism>
<name>K0YKQ2_9ACTN</name>
<dbReference type="Gene3D" id="3.40.50.1820">
    <property type="entry name" value="alpha/beta hydrolase"/>
    <property type="match status" value="1"/>
</dbReference>
<dbReference type="InterPro" id="IPR029058">
    <property type="entry name" value="AB_hydrolase_fold"/>
</dbReference>
<sequence>MIRTKAGQNMEEPNAEPIARAAREPRHPSLNTSLLSAASQEDTMVDYLKNHPQGFSEMPFNSVDSLILSTLSYLDLDSYPYEDVLGGDGVPIVDIVRFSEFESLLNGGWISASKELPAFVEALLRCRRFADLSVRYFVQEDAAAIEKQFCACTFSFGGKTPLYYLAFRGTDGTLAGWKEDFNLSYRKVIPSQRSAERYVSGVLSALPSDARIMVGGHSKGGNLAEFAAATVDETSYERIERIFNHDGPSFLNSPSPRFEEQHFKDKLDKTVPESSIFGMMLEHRDDFSVVQSQATGIFQHNPFSWLTCGDDFLYQESLNPSAAFFDQTLDRWLKSCTPEQRETFIDTIYELIISSDATSWQEFNGAWLPNVAGVLRDGKNLDHETKEIILHTIRNFGSVASASVRERFGSFIERMRAMARLGDNQA</sequence>
<dbReference type="InParanoid" id="K0YKQ2"/>
<gene>
    <name evidence="2" type="ORF">HMPREF9451_00760</name>
</gene>
<dbReference type="SUPFAM" id="SSF53474">
    <property type="entry name" value="alpha/beta-Hydrolases"/>
    <property type="match status" value="1"/>
</dbReference>
<dbReference type="eggNOG" id="COG1073">
    <property type="taxonomic scope" value="Bacteria"/>
</dbReference>
<evidence type="ECO:0008006" key="4">
    <source>
        <dbReference type="Google" id="ProtNLM"/>
    </source>
</evidence>
<accession>K0YKQ2</accession>
<dbReference type="AlphaFoldDB" id="K0YKQ2"/>
<dbReference type="Pfam" id="PF11187">
    <property type="entry name" value="Mbeg1-like"/>
    <property type="match status" value="1"/>
</dbReference>
<dbReference type="Proteomes" id="UP000006069">
    <property type="component" value="Unassembled WGS sequence"/>
</dbReference>
<evidence type="ECO:0000313" key="3">
    <source>
        <dbReference type="Proteomes" id="UP000006069"/>
    </source>
</evidence>
<evidence type="ECO:0000313" key="2">
    <source>
        <dbReference type="EMBL" id="EJZ84051.1"/>
    </source>
</evidence>
<dbReference type="OrthoDB" id="9769481at2"/>
<feature type="region of interest" description="Disordered" evidence="1">
    <location>
        <begin position="1"/>
        <end position="25"/>
    </location>
</feature>